<comment type="similarity">
    <text evidence="1">Belongs to the 4-hydroxybenzoyl-CoA thioesterase family.</text>
</comment>
<dbReference type="Gene3D" id="3.10.129.10">
    <property type="entry name" value="Hotdog Thioesterase"/>
    <property type="match status" value="1"/>
</dbReference>
<dbReference type="SUPFAM" id="SSF54637">
    <property type="entry name" value="Thioesterase/thiol ester dehydrase-isomerase"/>
    <property type="match status" value="1"/>
</dbReference>
<dbReference type="PIRSF" id="PIRSF003230">
    <property type="entry name" value="YbgC"/>
    <property type="match status" value="1"/>
</dbReference>
<dbReference type="CDD" id="cd00586">
    <property type="entry name" value="4HBT"/>
    <property type="match status" value="1"/>
</dbReference>
<keyword evidence="2" id="KW-0378">Hydrolase</keyword>
<dbReference type="EMBL" id="BSOT01000007">
    <property type="protein sequence ID" value="GLR72064.1"/>
    <property type="molecule type" value="Genomic_DNA"/>
</dbReference>
<dbReference type="NCBIfam" id="TIGR00051">
    <property type="entry name" value="YbgC/FadM family acyl-CoA thioesterase"/>
    <property type="match status" value="1"/>
</dbReference>
<accession>A0AA37WL52</accession>
<dbReference type="PROSITE" id="PS01328">
    <property type="entry name" value="4HBCOA_THIOESTERASE"/>
    <property type="match status" value="1"/>
</dbReference>
<gene>
    <name evidence="3" type="ORF">GCM10007852_29720</name>
</gene>
<dbReference type="Proteomes" id="UP001156601">
    <property type="component" value="Unassembled WGS sequence"/>
</dbReference>
<evidence type="ECO:0000256" key="1">
    <source>
        <dbReference type="ARBA" id="ARBA00005953"/>
    </source>
</evidence>
<dbReference type="InterPro" id="IPR014166">
    <property type="entry name" value="Tol-Pal_acyl-CoA_thioesterase"/>
</dbReference>
<dbReference type="GO" id="GO:0047617">
    <property type="term" value="F:fatty acyl-CoA hydrolase activity"/>
    <property type="evidence" value="ECO:0007669"/>
    <property type="project" value="TreeGrafter"/>
</dbReference>
<reference evidence="3" key="1">
    <citation type="journal article" date="2014" name="Int. J. Syst. Evol. Microbiol.">
        <title>Complete genome sequence of Corynebacterium casei LMG S-19264T (=DSM 44701T), isolated from a smear-ripened cheese.</title>
        <authorList>
            <consortium name="US DOE Joint Genome Institute (JGI-PGF)"/>
            <person name="Walter F."/>
            <person name="Albersmeier A."/>
            <person name="Kalinowski J."/>
            <person name="Ruckert C."/>
        </authorList>
    </citation>
    <scope>NUCLEOTIDE SEQUENCE</scope>
    <source>
        <strain evidence="3">NBRC 110023</strain>
    </source>
</reference>
<dbReference type="Pfam" id="PF13279">
    <property type="entry name" value="4HBT_2"/>
    <property type="match status" value="1"/>
</dbReference>
<protein>
    <submittedName>
        <fullName evidence="3">Tol-pal system-associated acyl-CoA thioesterase</fullName>
    </submittedName>
</protein>
<dbReference type="AlphaFoldDB" id="A0AA37WL52"/>
<evidence type="ECO:0000313" key="3">
    <source>
        <dbReference type="EMBL" id="GLR72064.1"/>
    </source>
</evidence>
<dbReference type="RefSeq" id="WP_284218424.1">
    <property type="nucleotide sequence ID" value="NZ_BSOT01000007.1"/>
</dbReference>
<dbReference type="NCBIfam" id="TIGR02799">
    <property type="entry name" value="thio_ybgC"/>
    <property type="match status" value="1"/>
</dbReference>
<dbReference type="PANTHER" id="PTHR31793:SF37">
    <property type="entry name" value="ACYL-COA THIOESTER HYDROLASE YBGC"/>
    <property type="match status" value="1"/>
</dbReference>
<proteinExistence type="inferred from homology"/>
<dbReference type="InterPro" id="IPR050563">
    <property type="entry name" value="4-hydroxybenzoyl-CoA_TE"/>
</dbReference>
<evidence type="ECO:0000256" key="2">
    <source>
        <dbReference type="ARBA" id="ARBA00022801"/>
    </source>
</evidence>
<evidence type="ECO:0000313" key="4">
    <source>
        <dbReference type="Proteomes" id="UP001156601"/>
    </source>
</evidence>
<name>A0AA37WL52_9ALTE</name>
<comment type="caution">
    <text evidence="3">The sequence shown here is derived from an EMBL/GenBank/DDBJ whole genome shotgun (WGS) entry which is preliminary data.</text>
</comment>
<dbReference type="PANTHER" id="PTHR31793">
    <property type="entry name" value="4-HYDROXYBENZOYL-COA THIOESTERASE FAMILY MEMBER"/>
    <property type="match status" value="1"/>
</dbReference>
<sequence>MNIFNIKARVYFEDTDAGGIVYHANYLKYMERARTDWIRNIGVSQQNLLEQSVAFVVKDITLSYKKSAKLDEMLTITCHPLKIGNVSVAIEQQIYNKNDEILVSGLVKIACVDPKLQKPVKIPSSILREMRSDS</sequence>
<dbReference type="InterPro" id="IPR006684">
    <property type="entry name" value="YbgC/YbaW"/>
</dbReference>
<dbReference type="FunFam" id="3.10.129.10:FF:000004">
    <property type="entry name" value="Tol-pal system-associated acyl-CoA thioesterase"/>
    <property type="match status" value="1"/>
</dbReference>
<reference evidence="3" key="2">
    <citation type="submission" date="2023-01" db="EMBL/GenBank/DDBJ databases">
        <title>Draft genome sequence of Agaribacter marinus strain NBRC 110023.</title>
        <authorList>
            <person name="Sun Q."/>
            <person name="Mori K."/>
        </authorList>
    </citation>
    <scope>NUCLEOTIDE SEQUENCE</scope>
    <source>
        <strain evidence="3">NBRC 110023</strain>
    </source>
</reference>
<organism evidence="3 4">
    <name type="scientific">Agaribacter marinus</name>
    <dbReference type="NCBI Taxonomy" id="1431249"/>
    <lineage>
        <taxon>Bacteria</taxon>
        <taxon>Pseudomonadati</taxon>
        <taxon>Pseudomonadota</taxon>
        <taxon>Gammaproteobacteria</taxon>
        <taxon>Alteromonadales</taxon>
        <taxon>Alteromonadaceae</taxon>
        <taxon>Agaribacter</taxon>
    </lineage>
</organism>
<dbReference type="InterPro" id="IPR008272">
    <property type="entry name" value="HB-CoA_thioesterase_AS"/>
</dbReference>
<keyword evidence="4" id="KW-1185">Reference proteome</keyword>
<dbReference type="InterPro" id="IPR029069">
    <property type="entry name" value="HotDog_dom_sf"/>
</dbReference>